<dbReference type="AlphaFoldDB" id="A0A850QEM8"/>
<keyword evidence="2" id="KW-1185">Reference proteome</keyword>
<protein>
    <recommendedName>
        <fullName evidence="3">Lipoprotein</fullName>
    </recommendedName>
</protein>
<dbReference type="Proteomes" id="UP000588051">
    <property type="component" value="Unassembled WGS sequence"/>
</dbReference>
<accession>A0A850QEM8</accession>
<dbReference type="EMBL" id="JABXYJ010000008">
    <property type="protein sequence ID" value="NVO78922.1"/>
    <property type="molecule type" value="Genomic_DNA"/>
</dbReference>
<gene>
    <name evidence="1" type="ORF">HV832_13920</name>
</gene>
<evidence type="ECO:0008006" key="3">
    <source>
        <dbReference type="Google" id="ProtNLM"/>
    </source>
</evidence>
<comment type="caution">
    <text evidence="1">The sequence shown here is derived from an EMBL/GenBank/DDBJ whole genome shotgun (WGS) entry which is preliminary data.</text>
</comment>
<evidence type="ECO:0000313" key="1">
    <source>
        <dbReference type="EMBL" id="NVO78922.1"/>
    </source>
</evidence>
<organism evidence="1 2">
    <name type="scientific">Undibacterium oligocarboniphilum</name>
    <dbReference type="NCBI Taxonomy" id="666702"/>
    <lineage>
        <taxon>Bacteria</taxon>
        <taxon>Pseudomonadati</taxon>
        <taxon>Pseudomonadota</taxon>
        <taxon>Betaproteobacteria</taxon>
        <taxon>Burkholderiales</taxon>
        <taxon>Oxalobacteraceae</taxon>
        <taxon>Undibacterium</taxon>
    </lineage>
</organism>
<reference evidence="1 2" key="1">
    <citation type="submission" date="2020-06" db="EMBL/GenBank/DDBJ databases">
        <authorList>
            <person name="Qiu C."/>
            <person name="Liu Z."/>
        </authorList>
    </citation>
    <scope>NUCLEOTIDE SEQUENCE [LARGE SCALE GENOMIC DNA]</scope>
    <source>
        <strain evidence="1 2">EM 1</strain>
    </source>
</reference>
<proteinExistence type="predicted"/>
<name>A0A850QEM8_9BURK</name>
<dbReference type="PROSITE" id="PS51257">
    <property type="entry name" value="PROKAR_LIPOPROTEIN"/>
    <property type="match status" value="1"/>
</dbReference>
<sequence length="131" mass="14234">MIQKIYPLVTVTIIALTACSNRGVEFAEKAKSLAHCSLSGSAQCDKKLNDGSLMTVQSFSFKKMNDAYRISAVLTSQEDCMKFTHNSLDRNIGVEVNSTVVKVVGSEMHYAVADEACKDGAQSFNVAIVVY</sequence>
<evidence type="ECO:0000313" key="2">
    <source>
        <dbReference type="Proteomes" id="UP000588051"/>
    </source>
</evidence>
<dbReference type="RefSeq" id="WP_176804457.1">
    <property type="nucleotide sequence ID" value="NZ_JABXYJ010000008.1"/>
</dbReference>